<reference evidence="1" key="1">
    <citation type="submission" date="2018-11" db="EMBL/GenBank/DDBJ databases">
        <authorList>
            <consortium name="Pathogen Informatics"/>
        </authorList>
    </citation>
    <scope>NUCLEOTIDE SEQUENCE</scope>
</reference>
<evidence type="ECO:0000313" key="1">
    <source>
        <dbReference type="EMBL" id="VEL19663.1"/>
    </source>
</evidence>
<dbReference type="Proteomes" id="UP000784294">
    <property type="component" value="Unassembled WGS sequence"/>
</dbReference>
<name>A0A448WT82_9PLAT</name>
<comment type="caution">
    <text evidence="1">The sequence shown here is derived from an EMBL/GenBank/DDBJ whole genome shotgun (WGS) entry which is preliminary data.</text>
</comment>
<keyword evidence="2" id="KW-1185">Reference proteome</keyword>
<organism evidence="1 2">
    <name type="scientific">Protopolystoma xenopodis</name>
    <dbReference type="NCBI Taxonomy" id="117903"/>
    <lineage>
        <taxon>Eukaryota</taxon>
        <taxon>Metazoa</taxon>
        <taxon>Spiralia</taxon>
        <taxon>Lophotrochozoa</taxon>
        <taxon>Platyhelminthes</taxon>
        <taxon>Monogenea</taxon>
        <taxon>Polyopisthocotylea</taxon>
        <taxon>Polystomatidea</taxon>
        <taxon>Polystomatidae</taxon>
        <taxon>Protopolystoma</taxon>
    </lineage>
</organism>
<proteinExistence type="predicted"/>
<evidence type="ECO:0000313" key="2">
    <source>
        <dbReference type="Proteomes" id="UP000784294"/>
    </source>
</evidence>
<dbReference type="EMBL" id="CAAALY010042642">
    <property type="protein sequence ID" value="VEL19663.1"/>
    <property type="molecule type" value="Genomic_DNA"/>
</dbReference>
<protein>
    <submittedName>
        <fullName evidence="1">Uncharacterized protein</fullName>
    </submittedName>
</protein>
<sequence length="411" mass="46195">MGIAKRYINDLPATKASPEPTETIMLAGKLRSLSEASYDFTGEATSVHPFAKPFSSSETQNTEACKDPIQNLRGDEEKLFEEQLGRVDETHTSINEVQRSLKEENTILTSEEDQKRTDENVEFEKHPQSNYNKKMEIIVMNKEKDALIDEDEDEESEDKLIEGRIIEAMKKQKVEGGNEYFNRIEAMTNQSQGDIMGTESESRNDDNLSENFIVENDRSNENLQKDQYDKIECNTTNRESIQLSDEIAAGVVRNVKGEDLFSVGENDRSNENLQKDQYDKIECNTTNRESIQLSDEIAAGVVRNVKGEDLFSVGDDACDNTTGQEISQRQDLINASTASACTDAYHQEEQSLLYQIKDACHGGDVELTSQGSMLENFQSQIFTAEDTSRGDFQTVDVLHGIQSSTVEDRPA</sequence>
<accession>A0A448WT82</accession>
<gene>
    <name evidence="1" type="ORF">PXEA_LOCUS13103</name>
</gene>
<dbReference type="AlphaFoldDB" id="A0A448WT82"/>